<organism evidence="1 2">
    <name type="scientific">Pedobacter suwonensis</name>
    <dbReference type="NCBI Taxonomy" id="332999"/>
    <lineage>
        <taxon>Bacteria</taxon>
        <taxon>Pseudomonadati</taxon>
        <taxon>Bacteroidota</taxon>
        <taxon>Sphingobacteriia</taxon>
        <taxon>Sphingobacteriales</taxon>
        <taxon>Sphingobacteriaceae</taxon>
        <taxon>Pedobacter</taxon>
    </lineage>
</organism>
<name>A0A1I0U3T7_9SPHI</name>
<protein>
    <submittedName>
        <fullName evidence="1">Uncharacterized protein</fullName>
    </submittedName>
</protein>
<dbReference type="Proteomes" id="UP000198836">
    <property type="component" value="Unassembled WGS sequence"/>
</dbReference>
<evidence type="ECO:0000313" key="2">
    <source>
        <dbReference type="Proteomes" id="UP000198836"/>
    </source>
</evidence>
<reference evidence="2" key="1">
    <citation type="submission" date="2016-10" db="EMBL/GenBank/DDBJ databases">
        <authorList>
            <person name="Varghese N."/>
            <person name="Submissions S."/>
        </authorList>
    </citation>
    <scope>NUCLEOTIDE SEQUENCE [LARGE SCALE GENOMIC DNA]</scope>
    <source>
        <strain evidence="2">DSM 18130</strain>
    </source>
</reference>
<dbReference type="RefSeq" id="WP_090987135.1">
    <property type="nucleotide sequence ID" value="NZ_FOJM01000019.1"/>
</dbReference>
<proteinExistence type="predicted"/>
<sequence>MSTLKKFWMIAENNHDSTYYYCGYYEKCKPVFNLAIAEALQIATFESAKNIYDIFNEIFPCEMVS</sequence>
<dbReference type="STRING" id="332999.SAMN04488511_11983"/>
<dbReference type="EMBL" id="FOJM01000019">
    <property type="protein sequence ID" value="SFA58517.1"/>
    <property type="molecule type" value="Genomic_DNA"/>
</dbReference>
<accession>A0A1I0U3T7</accession>
<dbReference type="AlphaFoldDB" id="A0A1I0U3T7"/>
<keyword evidence="2" id="KW-1185">Reference proteome</keyword>
<evidence type="ECO:0000313" key="1">
    <source>
        <dbReference type="EMBL" id="SFA58517.1"/>
    </source>
</evidence>
<gene>
    <name evidence="1" type="ORF">SAMN04488511_11983</name>
</gene>